<dbReference type="CDD" id="cd07812">
    <property type="entry name" value="SRPBCC"/>
    <property type="match status" value="1"/>
</dbReference>
<dbReference type="EMBL" id="CP119321">
    <property type="protein sequence ID" value="WEK13477.1"/>
    <property type="molecule type" value="Genomic_DNA"/>
</dbReference>
<proteinExistence type="predicted"/>
<accession>A0AAJ6B3S7</accession>
<dbReference type="SUPFAM" id="SSF55961">
    <property type="entry name" value="Bet v1-like"/>
    <property type="match status" value="1"/>
</dbReference>
<dbReference type="InterPro" id="IPR019587">
    <property type="entry name" value="Polyketide_cyclase/dehydratase"/>
</dbReference>
<dbReference type="Proteomes" id="UP001213972">
    <property type="component" value="Chromosome"/>
</dbReference>
<reference evidence="1" key="1">
    <citation type="submission" date="2023-03" db="EMBL/GenBank/DDBJ databases">
        <title>Andean soil-derived lignocellulolytic bacterial consortium as a source of novel taxa and putative plastic-active enzymes.</title>
        <authorList>
            <person name="Diaz-Garcia L."/>
            <person name="Chuvochina M."/>
            <person name="Feuerriegel G."/>
            <person name="Bunk B."/>
            <person name="Sproer C."/>
            <person name="Streit W.R."/>
            <person name="Rodriguez L.M."/>
            <person name="Overmann J."/>
            <person name="Jimenez D.J."/>
        </authorList>
    </citation>
    <scope>NUCLEOTIDE SEQUENCE</scope>
    <source>
        <strain evidence="1">MAG 4610</strain>
    </source>
</reference>
<organism evidence="1 2">
    <name type="scientific">Candidatus Microbacterium phytovorans</name>
    <dbReference type="NCBI Taxonomy" id="3121374"/>
    <lineage>
        <taxon>Bacteria</taxon>
        <taxon>Bacillati</taxon>
        <taxon>Actinomycetota</taxon>
        <taxon>Actinomycetes</taxon>
        <taxon>Micrococcales</taxon>
        <taxon>Microbacteriaceae</taxon>
        <taxon>Microbacterium</taxon>
    </lineage>
</organism>
<evidence type="ECO:0000313" key="1">
    <source>
        <dbReference type="EMBL" id="WEK13477.1"/>
    </source>
</evidence>
<evidence type="ECO:0000313" key="2">
    <source>
        <dbReference type="Proteomes" id="UP001213972"/>
    </source>
</evidence>
<name>A0AAJ6B3S7_9MICO</name>
<sequence>MARNARHLACPPSDVFAVLADGWLYPSWVVGAARMREVSGEWPLPGGRLHHSFGVWPFLIDDTTHVEHTEPGRRLVMVARGWPMGAARVDVRLEPVETGTSVTIEETPISGPAAWLRALVEPLLLWRNHETLHRLAYLAENGAGGRPTP</sequence>
<gene>
    <name evidence="1" type="ORF">P0Y48_13615</name>
</gene>
<dbReference type="InterPro" id="IPR023393">
    <property type="entry name" value="START-like_dom_sf"/>
</dbReference>
<dbReference type="Gene3D" id="3.30.530.20">
    <property type="match status" value="1"/>
</dbReference>
<dbReference type="AlphaFoldDB" id="A0AAJ6B3S7"/>
<protein>
    <submittedName>
        <fullName evidence="1">SRPBCC family protein</fullName>
    </submittedName>
</protein>
<dbReference type="Pfam" id="PF10604">
    <property type="entry name" value="Polyketide_cyc2"/>
    <property type="match status" value="1"/>
</dbReference>